<organism evidence="3 4">
    <name type="scientific">Spirosoma profusum</name>
    <dbReference type="NCBI Taxonomy" id="2771354"/>
    <lineage>
        <taxon>Bacteria</taxon>
        <taxon>Pseudomonadati</taxon>
        <taxon>Bacteroidota</taxon>
        <taxon>Cytophagia</taxon>
        <taxon>Cytophagales</taxon>
        <taxon>Cytophagaceae</taxon>
        <taxon>Spirosoma</taxon>
    </lineage>
</organism>
<dbReference type="InterPro" id="IPR014867">
    <property type="entry name" value="Spore_coat_CotH_CotH2/3/7"/>
</dbReference>
<proteinExistence type="predicted"/>
<dbReference type="NCBIfam" id="TIGR04183">
    <property type="entry name" value="Por_Secre_tail"/>
    <property type="match status" value="1"/>
</dbReference>
<feature type="domain" description="Secretion system C-terminal sorting" evidence="2">
    <location>
        <begin position="466"/>
        <end position="543"/>
    </location>
</feature>
<keyword evidence="1" id="KW-0732">Signal</keyword>
<feature type="chain" id="PRO_5036942339" evidence="1">
    <location>
        <begin position="21"/>
        <end position="545"/>
    </location>
</feature>
<evidence type="ECO:0000313" key="3">
    <source>
        <dbReference type="EMBL" id="MBD2701160.1"/>
    </source>
</evidence>
<dbReference type="Pfam" id="PF18962">
    <property type="entry name" value="Por_Secre_tail"/>
    <property type="match status" value="1"/>
</dbReference>
<dbReference type="Pfam" id="PF08757">
    <property type="entry name" value="CotH"/>
    <property type="match status" value="1"/>
</dbReference>
<accession>A0A927ASE7</accession>
<reference evidence="3" key="1">
    <citation type="submission" date="2020-09" db="EMBL/GenBank/DDBJ databases">
        <authorList>
            <person name="Kim M.K."/>
        </authorList>
    </citation>
    <scope>NUCLEOTIDE SEQUENCE</scope>
    <source>
        <strain evidence="3">BT702</strain>
    </source>
</reference>
<comment type="caution">
    <text evidence="3">The sequence shown here is derived from an EMBL/GenBank/DDBJ whole genome shotgun (WGS) entry which is preliminary data.</text>
</comment>
<feature type="signal peptide" evidence="1">
    <location>
        <begin position="1"/>
        <end position="20"/>
    </location>
</feature>
<protein>
    <submittedName>
        <fullName evidence="3">CotH kinase family protein</fullName>
    </submittedName>
</protein>
<evidence type="ECO:0000259" key="2">
    <source>
        <dbReference type="Pfam" id="PF18962"/>
    </source>
</evidence>
<dbReference type="Proteomes" id="UP000598820">
    <property type="component" value="Unassembled WGS sequence"/>
</dbReference>
<evidence type="ECO:0000313" key="4">
    <source>
        <dbReference type="Proteomes" id="UP000598820"/>
    </source>
</evidence>
<keyword evidence="3" id="KW-0418">Kinase</keyword>
<dbReference type="EMBL" id="JACWZY010000007">
    <property type="protein sequence ID" value="MBD2701160.1"/>
    <property type="molecule type" value="Genomic_DNA"/>
</dbReference>
<gene>
    <name evidence="3" type="ORF">IC229_10975</name>
</gene>
<keyword evidence="3" id="KW-0808">Transferase</keyword>
<dbReference type="AlphaFoldDB" id="A0A927ASE7"/>
<keyword evidence="4" id="KW-1185">Reference proteome</keyword>
<name>A0A927ASE7_9BACT</name>
<dbReference type="InterPro" id="IPR026444">
    <property type="entry name" value="Secre_tail"/>
</dbReference>
<sequence>MRPRLLILLISSVFLKFTTAAQTLTSSNLPILLINTNGQTIYNEPKIVADLRIIDNGAGKRNNVTDKPSFTSKIGIELRGSTSQTLFPKKPYGIELRDSTGLNSVNASVLGMPAEADWVLNATYNDKTLIRETLTYDLNRQLSKFYTPRYRYCEVILNGNYTGIYILFEKIKRDKNRVDVSNIKKTDITGDALTGGYIFKIDKTEGSASRSWTSSYLSGSGKPISMLIDRPKPEDLAEEQFQYAKQFITDFENALNGAQFQDSLTGYRKYINDDSFVDYLLLTELCKNVDGYRISTFFYKDRNSRGGKLIMGPIWDYNLTYGNVNYCPGSVYKGWIFDFTRACPQDGFQPPFWWDKLLSDKVFVTKVRTKYQTLRKSVLRTDRIHTYIDSVANVLTEARTRNFEKWPVIGVYVWPNGFVGGTYQEEIDFLKTWVKNRLEWMDNEILGIGALALAAEPENEFTVTVSPNPSSDNVTLRYQLAQRATVQLLITDAAGRSVQRLIWPNQPPGEHQETLPVSSLPTAPGTYMLQLNADGKPISRKMVRF</sequence>
<dbReference type="GO" id="GO:0016301">
    <property type="term" value="F:kinase activity"/>
    <property type="evidence" value="ECO:0007669"/>
    <property type="project" value="UniProtKB-KW"/>
</dbReference>
<dbReference type="RefSeq" id="WP_190887013.1">
    <property type="nucleotide sequence ID" value="NZ_JACWZY010000007.1"/>
</dbReference>
<evidence type="ECO:0000256" key="1">
    <source>
        <dbReference type="SAM" id="SignalP"/>
    </source>
</evidence>